<keyword evidence="5" id="KW-0106">Calcium</keyword>
<keyword evidence="11" id="KW-1185">Reference proteome</keyword>
<gene>
    <name evidence="10" type="ORF">WMSIL1_LOCUS10389</name>
</gene>
<organism evidence="10 11">
    <name type="scientific">Hymenolepis diminuta</name>
    <name type="common">Rat tapeworm</name>
    <dbReference type="NCBI Taxonomy" id="6216"/>
    <lineage>
        <taxon>Eukaryota</taxon>
        <taxon>Metazoa</taxon>
        <taxon>Spiralia</taxon>
        <taxon>Lophotrochozoa</taxon>
        <taxon>Platyhelminthes</taxon>
        <taxon>Cestoda</taxon>
        <taxon>Eucestoda</taxon>
        <taxon>Cyclophyllidea</taxon>
        <taxon>Hymenolepididae</taxon>
        <taxon>Hymenolepis</taxon>
    </lineage>
</organism>
<dbReference type="PANTHER" id="PTHR12294">
    <property type="entry name" value="EF HAND DOMAIN FAMILY A1,A2-RELATED"/>
    <property type="match status" value="1"/>
</dbReference>
<keyword evidence="7" id="KW-0496">Mitochondrion</keyword>
<evidence type="ECO:0000256" key="7">
    <source>
        <dbReference type="ARBA" id="ARBA00023128"/>
    </source>
</evidence>
<name>A0A564YXT7_HYMDI</name>
<keyword evidence="6" id="KW-0809">Transit peptide</keyword>
<dbReference type="Gene3D" id="1.10.238.10">
    <property type="entry name" value="EF-hand"/>
    <property type="match status" value="2"/>
</dbReference>
<dbReference type="Proteomes" id="UP000321570">
    <property type="component" value="Unassembled WGS sequence"/>
</dbReference>
<dbReference type="GO" id="GO:0005509">
    <property type="term" value="F:calcium ion binding"/>
    <property type="evidence" value="ECO:0007669"/>
    <property type="project" value="InterPro"/>
</dbReference>
<dbReference type="PANTHER" id="PTHR12294:SF13">
    <property type="entry name" value="MITOCHONDRIAL CALCIUM UPTAKE 3, ISOFORM D"/>
    <property type="match status" value="1"/>
</dbReference>
<dbReference type="GO" id="GO:0036444">
    <property type="term" value="P:calcium import into the mitochondrion"/>
    <property type="evidence" value="ECO:0007669"/>
    <property type="project" value="UniProtKB-ARBA"/>
</dbReference>
<feature type="domain" description="EF-hand" evidence="9">
    <location>
        <begin position="129"/>
        <end position="164"/>
    </location>
</feature>
<evidence type="ECO:0000256" key="3">
    <source>
        <dbReference type="ARBA" id="ARBA00022737"/>
    </source>
</evidence>
<dbReference type="SMART" id="SM00054">
    <property type="entry name" value="EFh"/>
    <property type="match status" value="2"/>
</dbReference>
<evidence type="ECO:0000256" key="1">
    <source>
        <dbReference type="ARBA" id="ARBA00004273"/>
    </source>
</evidence>
<evidence type="ECO:0000259" key="9">
    <source>
        <dbReference type="PROSITE" id="PS50222"/>
    </source>
</evidence>
<proteinExistence type="predicted"/>
<dbReference type="GO" id="GO:0051560">
    <property type="term" value="P:mitochondrial calcium ion homeostasis"/>
    <property type="evidence" value="ECO:0007669"/>
    <property type="project" value="TreeGrafter"/>
</dbReference>
<dbReference type="AlphaFoldDB" id="A0A564YXT7"/>
<evidence type="ECO:0000256" key="5">
    <source>
        <dbReference type="ARBA" id="ARBA00022837"/>
    </source>
</evidence>
<dbReference type="GO" id="GO:0005758">
    <property type="term" value="C:mitochondrial intermembrane space"/>
    <property type="evidence" value="ECO:0007669"/>
    <property type="project" value="UniProtKB-SubCell"/>
</dbReference>
<comment type="subcellular location">
    <subcellularLocation>
        <location evidence="1">Mitochondrion inner membrane</location>
    </subcellularLocation>
    <subcellularLocation>
        <location evidence="2">Mitochondrion intermembrane space</location>
    </subcellularLocation>
</comment>
<dbReference type="PROSITE" id="PS00018">
    <property type="entry name" value="EF_HAND_1"/>
    <property type="match status" value="1"/>
</dbReference>
<evidence type="ECO:0000256" key="6">
    <source>
        <dbReference type="ARBA" id="ARBA00022946"/>
    </source>
</evidence>
<evidence type="ECO:0000256" key="2">
    <source>
        <dbReference type="ARBA" id="ARBA00004569"/>
    </source>
</evidence>
<reference evidence="10 11" key="1">
    <citation type="submission" date="2019-07" db="EMBL/GenBank/DDBJ databases">
        <authorList>
            <person name="Jastrzebski P J."/>
            <person name="Paukszto L."/>
            <person name="Jastrzebski P J."/>
        </authorList>
    </citation>
    <scope>NUCLEOTIDE SEQUENCE [LARGE SCALE GENOMIC DNA]</scope>
    <source>
        <strain evidence="10 11">WMS-il1</strain>
    </source>
</reference>
<evidence type="ECO:0000256" key="8">
    <source>
        <dbReference type="ARBA" id="ARBA00023136"/>
    </source>
</evidence>
<dbReference type="EMBL" id="CABIJS010000444">
    <property type="protein sequence ID" value="VUZ51543.1"/>
    <property type="molecule type" value="Genomic_DNA"/>
</dbReference>
<dbReference type="Pfam" id="PF13202">
    <property type="entry name" value="EF-hand_5"/>
    <property type="match status" value="1"/>
</dbReference>
<keyword evidence="8" id="KW-0472">Membrane</keyword>
<protein>
    <recommendedName>
        <fullName evidence="9">EF-hand domain-containing protein</fullName>
    </recommendedName>
</protein>
<keyword evidence="4" id="KW-0999">Mitochondrion inner membrane</keyword>
<dbReference type="InterPro" id="IPR002048">
    <property type="entry name" value="EF_hand_dom"/>
</dbReference>
<dbReference type="InterPro" id="IPR011992">
    <property type="entry name" value="EF-hand-dom_pair"/>
</dbReference>
<keyword evidence="3" id="KW-0677">Repeat</keyword>
<evidence type="ECO:0000313" key="11">
    <source>
        <dbReference type="Proteomes" id="UP000321570"/>
    </source>
</evidence>
<sequence>MTHFRRFFAIVSASAASIGYFGVNRLFCGTAVQQNEQKKCKASKFDRQFRRFASREYLGVLYMTSNDFLQSLFQEKNLGKSFHSLTAADAQNTLVKPKLTLSSQFFRNLGNNGLISFTDYLFLLAVLNEPSSRFEIFFDVLDADYSGTIDLNEFSLLYKVTAGVLDEQEFTSGELSLFPKVNLSEQSTLLQVFFGNDGKGLLKKEDFYRFIENLQNEILEVEFTLHSPNGKTISSTEFARVLLQNTDLPEQCYDEFLSRLNRLSVNAEITIEDFKKFYKFINHLCDFQMAMKMYMLANKPISLHEFKRAIQVCTNLDIGEHVLQTLFCMFDADGDGHMSPKEFMVLFRNRRPRGIHKNIDNKHGIWRDYKKCLGRTIRDQ</sequence>
<dbReference type="Pfam" id="PF13833">
    <property type="entry name" value="EF-hand_8"/>
    <property type="match status" value="1"/>
</dbReference>
<accession>A0A564YXT7</accession>
<dbReference type="CDD" id="cd15900">
    <property type="entry name" value="EFh_MICU"/>
    <property type="match status" value="1"/>
</dbReference>
<evidence type="ECO:0000256" key="4">
    <source>
        <dbReference type="ARBA" id="ARBA00022792"/>
    </source>
</evidence>
<feature type="domain" description="EF-hand" evidence="9">
    <location>
        <begin position="318"/>
        <end position="353"/>
    </location>
</feature>
<dbReference type="InterPro" id="IPR039800">
    <property type="entry name" value="MICU1/2/3"/>
</dbReference>
<dbReference type="SUPFAM" id="SSF47473">
    <property type="entry name" value="EF-hand"/>
    <property type="match status" value="2"/>
</dbReference>
<dbReference type="GO" id="GO:1990246">
    <property type="term" value="C:uniplex complex"/>
    <property type="evidence" value="ECO:0007669"/>
    <property type="project" value="TreeGrafter"/>
</dbReference>
<dbReference type="InterPro" id="IPR018247">
    <property type="entry name" value="EF_Hand_1_Ca_BS"/>
</dbReference>
<dbReference type="PROSITE" id="PS50222">
    <property type="entry name" value="EF_HAND_2"/>
    <property type="match status" value="2"/>
</dbReference>
<evidence type="ECO:0000313" key="10">
    <source>
        <dbReference type="EMBL" id="VUZ51543.1"/>
    </source>
</evidence>